<keyword evidence="5 8" id="KW-1133">Transmembrane helix</keyword>
<feature type="transmembrane region" description="Helical" evidence="8">
    <location>
        <begin position="328"/>
        <end position="346"/>
    </location>
</feature>
<dbReference type="PANTHER" id="PTHR23514:SF3">
    <property type="entry name" value="BYPASS OF STOP CODON PROTEIN 6"/>
    <property type="match status" value="1"/>
</dbReference>
<feature type="transmembrane region" description="Helical" evidence="8">
    <location>
        <begin position="104"/>
        <end position="124"/>
    </location>
</feature>
<evidence type="ECO:0000256" key="5">
    <source>
        <dbReference type="ARBA" id="ARBA00022989"/>
    </source>
</evidence>
<evidence type="ECO:0000256" key="6">
    <source>
        <dbReference type="ARBA" id="ARBA00023136"/>
    </source>
</evidence>
<evidence type="ECO:0000256" key="7">
    <source>
        <dbReference type="SAM" id="MobiDB-lite"/>
    </source>
</evidence>
<feature type="transmembrane region" description="Helical" evidence="8">
    <location>
        <begin position="169"/>
        <end position="186"/>
    </location>
</feature>
<comment type="similarity">
    <text evidence="2">Belongs to the major facilitator superfamily.</text>
</comment>
<reference evidence="9 10" key="1">
    <citation type="submission" date="2020-04" db="EMBL/GenBank/DDBJ databases">
        <title>Antimicrobial susceptibility and clonality of vaginal-derived multi-drug resistant Mobiluncus isolates in China.</title>
        <authorList>
            <person name="Zhang X."/>
        </authorList>
    </citation>
    <scope>NUCLEOTIDE SEQUENCE [LARGE SCALE GENOMIC DNA]</scope>
    <source>
        <strain evidence="9 10">12</strain>
    </source>
</reference>
<proteinExistence type="inferred from homology"/>
<dbReference type="GO" id="GO:0012505">
    <property type="term" value="C:endomembrane system"/>
    <property type="evidence" value="ECO:0007669"/>
    <property type="project" value="UniProtKB-SubCell"/>
</dbReference>
<dbReference type="GO" id="GO:0016020">
    <property type="term" value="C:membrane"/>
    <property type="evidence" value="ECO:0007669"/>
    <property type="project" value="TreeGrafter"/>
</dbReference>
<comment type="subcellular location">
    <subcellularLocation>
        <location evidence="1">Endomembrane system</location>
        <topology evidence="1">Multi-pass membrane protein</topology>
    </subcellularLocation>
</comment>
<dbReference type="AlphaFoldDB" id="A0A7Y0YHJ0"/>
<dbReference type="RefSeq" id="WP_169762382.1">
    <property type="nucleotide sequence ID" value="NZ_JABCUS010000006.1"/>
</dbReference>
<sequence length="436" mass="45250">MKNSLAYEIWHDQRKMLPPLAVGGAMGGFYATAAGSLIATLSRDLEVSLAQLAPLGSVFGAAMVVAGLVSSWGLRFGPVWFLRLTPLLVVLGTVLVAWSPNVAAALAGVILAALGGTMLSAAAAGTFIGAEGGKNLALTVGVASLVSITTTVLFALVERLFPGQGRLTVWFVMLVVAPTLVMAWRLPAVPFAVFMRGHLDSPASVEKSVPALDSERASASMAPHESVAKSAAVPSQTEQPSQTELPGQSEQPGRFGQPTRRGHSMLFYCQILRLILQSGVEFAVYAWAVTRFEQLDVSLAAASGLATSFAVGMALGRLGGAGFTHRWMAWYVFLGLGAGGTALAAYVPVVWIAVLGFFISGVGASCLYPISASEFSGMPGIRSHRAAAIIEVLSGFGALGTPVVLGVLLGLVGLQAGFAVLLGFYAVLAVLPRPRP</sequence>
<feature type="transmembrane region" description="Helical" evidence="8">
    <location>
        <begin position="386"/>
        <end position="405"/>
    </location>
</feature>
<accession>A0A7Y0YHJ0</accession>
<evidence type="ECO:0000256" key="2">
    <source>
        <dbReference type="ARBA" id="ARBA00008335"/>
    </source>
</evidence>
<feature type="transmembrane region" description="Helical" evidence="8">
    <location>
        <begin position="411"/>
        <end position="431"/>
    </location>
</feature>
<evidence type="ECO:0000256" key="8">
    <source>
        <dbReference type="SAM" id="Phobius"/>
    </source>
</evidence>
<dbReference type="Gene3D" id="1.20.1250.20">
    <property type="entry name" value="MFS general substrate transporter like domains"/>
    <property type="match status" value="1"/>
</dbReference>
<protein>
    <submittedName>
        <fullName evidence="9">MFS transporter</fullName>
    </submittedName>
</protein>
<dbReference type="Proteomes" id="UP000575397">
    <property type="component" value="Unassembled WGS sequence"/>
</dbReference>
<feature type="transmembrane region" description="Helical" evidence="8">
    <location>
        <begin position="265"/>
        <end position="287"/>
    </location>
</feature>
<feature type="transmembrane region" description="Helical" evidence="8">
    <location>
        <begin position="352"/>
        <end position="370"/>
    </location>
</feature>
<evidence type="ECO:0000313" key="9">
    <source>
        <dbReference type="EMBL" id="NMX03057.1"/>
    </source>
</evidence>
<dbReference type="PANTHER" id="PTHR23514">
    <property type="entry name" value="BYPASS OF STOP CODON PROTEIN 6"/>
    <property type="match status" value="1"/>
</dbReference>
<keyword evidence="4 8" id="KW-0812">Transmembrane</keyword>
<feature type="transmembrane region" description="Helical" evidence="8">
    <location>
        <begin position="299"/>
        <end position="316"/>
    </location>
</feature>
<dbReference type="InterPro" id="IPR051788">
    <property type="entry name" value="MFS_Transporter"/>
</dbReference>
<dbReference type="EMBL" id="JABCUS010000006">
    <property type="protein sequence ID" value="NMX03057.1"/>
    <property type="molecule type" value="Genomic_DNA"/>
</dbReference>
<organism evidence="9 10">
    <name type="scientific">Mobiluncus mulieris</name>
    <dbReference type="NCBI Taxonomy" id="2052"/>
    <lineage>
        <taxon>Bacteria</taxon>
        <taxon>Bacillati</taxon>
        <taxon>Actinomycetota</taxon>
        <taxon>Actinomycetes</taxon>
        <taxon>Actinomycetales</taxon>
        <taxon>Actinomycetaceae</taxon>
        <taxon>Mobiluncus</taxon>
    </lineage>
</organism>
<evidence type="ECO:0000313" key="10">
    <source>
        <dbReference type="Proteomes" id="UP000575397"/>
    </source>
</evidence>
<keyword evidence="3" id="KW-0813">Transport</keyword>
<feature type="region of interest" description="Disordered" evidence="7">
    <location>
        <begin position="228"/>
        <end position="257"/>
    </location>
</feature>
<evidence type="ECO:0000256" key="4">
    <source>
        <dbReference type="ARBA" id="ARBA00022692"/>
    </source>
</evidence>
<feature type="transmembrane region" description="Helical" evidence="8">
    <location>
        <begin position="136"/>
        <end position="157"/>
    </location>
</feature>
<dbReference type="InterPro" id="IPR036259">
    <property type="entry name" value="MFS_trans_sf"/>
</dbReference>
<keyword evidence="6 8" id="KW-0472">Membrane</keyword>
<name>A0A7Y0YHJ0_9ACTO</name>
<feature type="transmembrane region" description="Helical" evidence="8">
    <location>
        <begin position="80"/>
        <end position="98"/>
    </location>
</feature>
<evidence type="ECO:0000256" key="3">
    <source>
        <dbReference type="ARBA" id="ARBA00022448"/>
    </source>
</evidence>
<feature type="compositionally biased region" description="Polar residues" evidence="7">
    <location>
        <begin position="233"/>
        <end position="251"/>
    </location>
</feature>
<feature type="transmembrane region" description="Helical" evidence="8">
    <location>
        <begin position="20"/>
        <end position="41"/>
    </location>
</feature>
<evidence type="ECO:0000256" key="1">
    <source>
        <dbReference type="ARBA" id="ARBA00004127"/>
    </source>
</evidence>
<feature type="transmembrane region" description="Helical" evidence="8">
    <location>
        <begin position="47"/>
        <end position="68"/>
    </location>
</feature>
<dbReference type="SUPFAM" id="SSF103473">
    <property type="entry name" value="MFS general substrate transporter"/>
    <property type="match status" value="1"/>
</dbReference>
<comment type="caution">
    <text evidence="9">The sequence shown here is derived from an EMBL/GenBank/DDBJ whole genome shotgun (WGS) entry which is preliminary data.</text>
</comment>
<gene>
    <name evidence="9" type="ORF">HHJ77_03675</name>
</gene>